<dbReference type="AlphaFoldDB" id="A0A840C870"/>
<dbReference type="InterPro" id="IPR018666">
    <property type="entry name" value="DUF2125"/>
</dbReference>
<protein>
    <recommendedName>
        <fullName evidence="3">DUF2125 domain-containing protein</fullName>
    </recommendedName>
</protein>
<dbReference type="RefSeq" id="WP_054537956.1">
    <property type="nucleotide sequence ID" value="NZ_JACIEQ010000001.1"/>
</dbReference>
<dbReference type="Proteomes" id="UP000585681">
    <property type="component" value="Unassembled WGS sequence"/>
</dbReference>
<proteinExistence type="predicted"/>
<evidence type="ECO:0008006" key="3">
    <source>
        <dbReference type="Google" id="ProtNLM"/>
    </source>
</evidence>
<comment type="caution">
    <text evidence="1">The sequence shown here is derived from an EMBL/GenBank/DDBJ whole genome shotgun (WGS) entry which is preliminary data.</text>
</comment>
<evidence type="ECO:0000313" key="1">
    <source>
        <dbReference type="EMBL" id="MBB4021063.1"/>
    </source>
</evidence>
<reference evidence="1" key="1">
    <citation type="submission" date="2020-08" db="EMBL/GenBank/DDBJ databases">
        <title>Genomic Encyclopedia of Type Strains, Phase IV (KMG-IV): sequencing the most valuable type-strain genomes for metagenomic binning, comparative biology and taxonomic classification.</title>
        <authorList>
            <person name="Goeker M."/>
        </authorList>
    </citation>
    <scope>NUCLEOTIDE SEQUENCE [LARGE SCALE GENOMIC DNA]</scope>
    <source>
        <strain evidence="1">DSM 105040</strain>
    </source>
</reference>
<keyword evidence="2" id="KW-1185">Reference proteome</keyword>
<sequence length="327" mass="35075">MRRLIGLVVLAAALWGGYWFVAARGLEAGLRAWLNGTGGTGWQVSYDKLAVRGFPNRLDTTLDNVLVEGDGFFWQAPFLQVMALSYRPNHVIVVWPHEQRLNTLLGDYAIASADMRGSAVFRPSTSLALDHSGFVVKALTARSGNADVLTAQNARFATRLAPDRVDAHRIGAEVTGLVPSAALLARLSPDGRLPALIERLKIDATLSFDRPLDRFALEQPLTITEIGLEQALLEWGDIGLDASGELSVGQGGLLDGTLRLGVTNWRRVLALSVESGALDPDTAAQLARGLQALARGGDDLDLPLSVREGHVSMGPIPLGTLPPLRLD</sequence>
<name>A0A840C870_9RHOB</name>
<dbReference type="Pfam" id="PF09898">
    <property type="entry name" value="DUF2125"/>
    <property type="match status" value="1"/>
</dbReference>
<evidence type="ECO:0000313" key="2">
    <source>
        <dbReference type="Proteomes" id="UP000585681"/>
    </source>
</evidence>
<gene>
    <name evidence="1" type="ORF">GGR17_000854</name>
</gene>
<organism evidence="1 2">
    <name type="scientific">Actibacterium naphthalenivorans</name>
    <dbReference type="NCBI Taxonomy" id="1614693"/>
    <lineage>
        <taxon>Bacteria</taxon>
        <taxon>Pseudomonadati</taxon>
        <taxon>Pseudomonadota</taxon>
        <taxon>Alphaproteobacteria</taxon>
        <taxon>Rhodobacterales</taxon>
        <taxon>Roseobacteraceae</taxon>
        <taxon>Actibacterium</taxon>
    </lineage>
</organism>
<accession>A0A840C870</accession>
<dbReference type="EMBL" id="JACIEQ010000001">
    <property type="protein sequence ID" value="MBB4021063.1"/>
    <property type="molecule type" value="Genomic_DNA"/>
</dbReference>